<accession>A0A839RMA0</accession>
<evidence type="ECO:0000256" key="1">
    <source>
        <dbReference type="SAM" id="Phobius"/>
    </source>
</evidence>
<name>A0A839RMA0_9ACTN</name>
<keyword evidence="1" id="KW-0472">Membrane</keyword>
<keyword evidence="1" id="KW-0812">Transmembrane</keyword>
<proteinExistence type="predicted"/>
<dbReference type="EMBL" id="JACHWS010000002">
    <property type="protein sequence ID" value="MBB3038042.1"/>
    <property type="molecule type" value="Genomic_DNA"/>
</dbReference>
<dbReference type="InterPro" id="IPR035197">
    <property type="entry name" value="DUF5313"/>
</dbReference>
<dbReference type="Proteomes" id="UP000567922">
    <property type="component" value="Unassembled WGS sequence"/>
</dbReference>
<protein>
    <submittedName>
        <fullName evidence="2">Putative membrane protein YdbT with pleckstrin-like domain</fullName>
    </submittedName>
</protein>
<keyword evidence="1" id="KW-1133">Transmembrane helix</keyword>
<organism evidence="2 3">
    <name type="scientific">Hoyosella altamirensis</name>
    <dbReference type="NCBI Taxonomy" id="616997"/>
    <lineage>
        <taxon>Bacteria</taxon>
        <taxon>Bacillati</taxon>
        <taxon>Actinomycetota</taxon>
        <taxon>Actinomycetes</taxon>
        <taxon>Mycobacteriales</taxon>
        <taxon>Hoyosellaceae</taxon>
        <taxon>Hoyosella</taxon>
    </lineage>
</organism>
<reference evidence="2 3" key="1">
    <citation type="submission" date="2020-08" db="EMBL/GenBank/DDBJ databases">
        <title>Sequencing the genomes of 1000 actinobacteria strains.</title>
        <authorList>
            <person name="Klenk H.-P."/>
        </authorList>
    </citation>
    <scope>NUCLEOTIDE SEQUENCE [LARGE SCALE GENOMIC DNA]</scope>
    <source>
        <strain evidence="2 3">DSM 45258</strain>
    </source>
</reference>
<feature type="transmembrane region" description="Helical" evidence="1">
    <location>
        <begin position="38"/>
        <end position="56"/>
    </location>
</feature>
<comment type="caution">
    <text evidence="2">The sequence shown here is derived from an EMBL/GenBank/DDBJ whole genome shotgun (WGS) entry which is preliminary data.</text>
</comment>
<dbReference type="AlphaFoldDB" id="A0A839RMA0"/>
<sequence length="121" mass="14327">MRPTPLQYLGYIVGKSLPAEMREWVRNDLVGPGATRRYLFRGILPLIPLLAAFLLIPGPRWVIAAMILLLLIPYVYFLVALTYVYRRHRLLTHGLDPALLTQREEHRRQRERDDYERRFGR</sequence>
<dbReference type="Pfam" id="PF17240">
    <property type="entry name" value="DUF5313"/>
    <property type="match status" value="1"/>
</dbReference>
<dbReference type="OrthoDB" id="5195204at2"/>
<evidence type="ECO:0000313" key="3">
    <source>
        <dbReference type="Proteomes" id="UP000567922"/>
    </source>
</evidence>
<evidence type="ECO:0000313" key="2">
    <source>
        <dbReference type="EMBL" id="MBB3038042.1"/>
    </source>
</evidence>
<keyword evidence="3" id="KW-1185">Reference proteome</keyword>
<dbReference type="RefSeq" id="WP_064439929.1">
    <property type="nucleotide sequence ID" value="NZ_BDDI01000006.1"/>
</dbReference>
<gene>
    <name evidence="2" type="ORF">FHU29_002491</name>
</gene>
<feature type="transmembrane region" description="Helical" evidence="1">
    <location>
        <begin position="62"/>
        <end position="85"/>
    </location>
</feature>